<dbReference type="GO" id="GO:0016020">
    <property type="term" value="C:membrane"/>
    <property type="evidence" value="ECO:0007669"/>
    <property type="project" value="GOC"/>
</dbReference>
<comment type="caution">
    <text evidence="1">The sequence shown here is derived from an EMBL/GenBank/DDBJ whole genome shotgun (WGS) entry which is preliminary data.</text>
</comment>
<name>A0A422QRS0_9BURK</name>
<reference evidence="1" key="1">
    <citation type="submission" date="2014-10" db="EMBL/GenBank/DDBJ databases">
        <title>Massilia sp. genome.</title>
        <authorList>
            <person name="Xu B."/>
            <person name="Dai L."/>
            <person name="Huang Z."/>
        </authorList>
    </citation>
    <scope>NUCLEOTIDE SEQUENCE [LARGE SCALE GENOMIC DNA]</scope>
    <source>
        <strain evidence="1">CFS-1</strain>
    </source>
</reference>
<proteinExistence type="predicted"/>
<dbReference type="PANTHER" id="PTHR32385:SF15">
    <property type="entry name" value="INOSITOL PHOSPHOCERAMIDE MANNOSYLTRANSFERASE 1"/>
    <property type="match status" value="1"/>
</dbReference>
<dbReference type="Pfam" id="PF05704">
    <property type="entry name" value="Caps_synth"/>
    <property type="match status" value="1"/>
</dbReference>
<dbReference type="InterPro" id="IPR029044">
    <property type="entry name" value="Nucleotide-diphossugar_trans"/>
</dbReference>
<dbReference type="SUPFAM" id="SSF53448">
    <property type="entry name" value="Nucleotide-diphospho-sugar transferases"/>
    <property type="match status" value="1"/>
</dbReference>
<dbReference type="EMBL" id="JSAB01000005">
    <property type="protein sequence ID" value="RNF32663.1"/>
    <property type="molecule type" value="Genomic_DNA"/>
</dbReference>
<dbReference type="AlphaFoldDB" id="A0A422QRS0"/>
<dbReference type="InterPro" id="IPR008441">
    <property type="entry name" value="AfumC-like_glycosyl_Trfase"/>
</dbReference>
<dbReference type="InterPro" id="IPR051706">
    <property type="entry name" value="Glycosyltransferase_domain"/>
</dbReference>
<keyword evidence="2" id="KW-1185">Reference proteome</keyword>
<gene>
    <name evidence="1" type="ORF">NM04_00720</name>
</gene>
<dbReference type="PANTHER" id="PTHR32385">
    <property type="entry name" value="MANNOSYL PHOSPHORYLINOSITOL CERAMIDE SYNTHASE"/>
    <property type="match status" value="1"/>
</dbReference>
<accession>A0A422QRS0</accession>
<dbReference type="Proteomes" id="UP000283254">
    <property type="component" value="Unassembled WGS sequence"/>
</dbReference>
<evidence type="ECO:0000313" key="2">
    <source>
        <dbReference type="Proteomes" id="UP000283254"/>
    </source>
</evidence>
<dbReference type="GO" id="GO:0051999">
    <property type="term" value="P:mannosyl-inositol phosphorylceramide biosynthetic process"/>
    <property type="evidence" value="ECO:0007669"/>
    <property type="project" value="TreeGrafter"/>
</dbReference>
<dbReference type="Gene3D" id="3.90.550.20">
    <property type="match status" value="1"/>
</dbReference>
<evidence type="ECO:0000313" key="1">
    <source>
        <dbReference type="EMBL" id="RNF32663.1"/>
    </source>
</evidence>
<protein>
    <submittedName>
        <fullName evidence="1">Uncharacterized protein</fullName>
    </submittedName>
</protein>
<dbReference type="RefSeq" id="WP_183407293.1">
    <property type="nucleotide sequence ID" value="NZ_JSAB01000005.1"/>
</dbReference>
<organism evidence="1 2">
    <name type="scientific">Massilia aurea</name>
    <dbReference type="NCBI Taxonomy" id="373040"/>
    <lineage>
        <taxon>Bacteria</taxon>
        <taxon>Pseudomonadati</taxon>
        <taxon>Pseudomonadota</taxon>
        <taxon>Betaproteobacteria</taxon>
        <taxon>Burkholderiales</taxon>
        <taxon>Oxalobacteraceae</taxon>
        <taxon>Telluria group</taxon>
        <taxon>Massilia</taxon>
    </lineage>
</organism>
<dbReference type="GO" id="GO:0000030">
    <property type="term" value="F:mannosyltransferase activity"/>
    <property type="evidence" value="ECO:0007669"/>
    <property type="project" value="TreeGrafter"/>
</dbReference>
<sequence>MNLFSILITDQAHADQALPPAIARNLASLREHHPGLPHRLYGQDAIRDFLRAHMEADVAWAYDQLLPYAYRADLARLCLLHEFGGLYADLSVFFHAPLPLESGKLIVFRDRAVVAPWIVSNTILGAPPRAPALAAAIRMIVANCRSRYRGASSLCPTGPVLLGKAIALHCEPDQIHLGEVSNLAQRNDTESLAFIDATDGRLVGYRTKRAAGLAELGLEQGVNDYNDFYDARLTYAADYPVLIDADYLARHGRTSATLEGGRLAYPGAPARSDGALDTVALCHLPIPFAAGRYRVLLELDDATAGAPLTLIALENGSGLPLARAEHRLGGGAAMPALDLDVATSRKDIVIGIFSAGPAPLRIAGLRVERLPQSHSQEAA</sequence>